<evidence type="ECO:0000256" key="1">
    <source>
        <dbReference type="ARBA" id="ARBA00004613"/>
    </source>
</evidence>
<accession>A0A9W6XFB1</accession>
<evidence type="ECO:0000256" key="4">
    <source>
        <dbReference type="ARBA" id="ARBA00022729"/>
    </source>
</evidence>
<comment type="similarity">
    <text evidence="2 5">Belongs to the RxLR effector family.</text>
</comment>
<dbReference type="InterPro" id="IPR031825">
    <property type="entry name" value="RXLR"/>
</dbReference>
<protein>
    <recommendedName>
        <fullName evidence="5">RxLR effector protein</fullName>
    </recommendedName>
</protein>
<dbReference type="Proteomes" id="UP001165083">
    <property type="component" value="Unassembled WGS sequence"/>
</dbReference>
<evidence type="ECO:0000256" key="2">
    <source>
        <dbReference type="ARBA" id="ARBA00010400"/>
    </source>
</evidence>
<organism evidence="6 7">
    <name type="scientific">Phytophthora lilii</name>
    <dbReference type="NCBI Taxonomy" id="2077276"/>
    <lineage>
        <taxon>Eukaryota</taxon>
        <taxon>Sar</taxon>
        <taxon>Stramenopiles</taxon>
        <taxon>Oomycota</taxon>
        <taxon>Peronosporomycetes</taxon>
        <taxon>Peronosporales</taxon>
        <taxon>Peronosporaceae</taxon>
        <taxon>Phytophthora</taxon>
    </lineage>
</organism>
<sequence length="111" mass="12284">MRFQWIIVLAVAIILASTDALSDVKQAKITSFDTLQRDRALTTTEHDGKVPTKRFLRNRVIDTNEEDDEERAGNSEVANLAKKLSTKVEPAAAMTLDKAAKVGNLLKKAVF</sequence>
<comment type="caution">
    <text evidence="6">The sequence shown here is derived from an EMBL/GenBank/DDBJ whole genome shotgun (WGS) entry which is preliminary data.</text>
</comment>
<comment type="subcellular location">
    <subcellularLocation>
        <location evidence="1 5">Secreted</location>
    </subcellularLocation>
</comment>
<comment type="domain">
    <text evidence="5">The RxLR-dEER motif acts to carry the protein into the host cell cytoplasm through binding to cell surface phosphatidylinositol-3-phosphate.</text>
</comment>
<feature type="signal peptide" evidence="5">
    <location>
        <begin position="1"/>
        <end position="20"/>
    </location>
</feature>
<reference evidence="6" key="1">
    <citation type="submission" date="2023-04" db="EMBL/GenBank/DDBJ databases">
        <title>Phytophthora lilii NBRC 32176.</title>
        <authorList>
            <person name="Ichikawa N."/>
            <person name="Sato H."/>
            <person name="Tonouchi N."/>
        </authorList>
    </citation>
    <scope>NUCLEOTIDE SEQUENCE</scope>
    <source>
        <strain evidence="6">NBRC 32176</strain>
    </source>
</reference>
<feature type="chain" id="PRO_5041014057" description="RxLR effector protein" evidence="5">
    <location>
        <begin position="21"/>
        <end position="111"/>
    </location>
</feature>
<dbReference type="EMBL" id="BSXW01001525">
    <property type="protein sequence ID" value="GMF37412.1"/>
    <property type="molecule type" value="Genomic_DNA"/>
</dbReference>
<evidence type="ECO:0000256" key="5">
    <source>
        <dbReference type="RuleBase" id="RU367124"/>
    </source>
</evidence>
<dbReference type="Pfam" id="PF16810">
    <property type="entry name" value="RXLR"/>
    <property type="match status" value="1"/>
</dbReference>
<name>A0A9W6XFB1_9STRA</name>
<evidence type="ECO:0000313" key="6">
    <source>
        <dbReference type="EMBL" id="GMF37412.1"/>
    </source>
</evidence>
<keyword evidence="3 5" id="KW-0964">Secreted</keyword>
<comment type="function">
    <text evidence="5">Effector that suppresses plant defense responses during pathogen infection.</text>
</comment>
<proteinExistence type="inferred from homology"/>
<dbReference type="AlphaFoldDB" id="A0A9W6XFB1"/>
<evidence type="ECO:0000313" key="7">
    <source>
        <dbReference type="Proteomes" id="UP001165083"/>
    </source>
</evidence>
<dbReference type="GO" id="GO:0005576">
    <property type="term" value="C:extracellular region"/>
    <property type="evidence" value="ECO:0007669"/>
    <property type="project" value="UniProtKB-SubCell"/>
</dbReference>
<keyword evidence="7" id="KW-1185">Reference proteome</keyword>
<evidence type="ECO:0000256" key="3">
    <source>
        <dbReference type="ARBA" id="ARBA00022525"/>
    </source>
</evidence>
<gene>
    <name evidence="6" type="ORF">Plil01_001574500</name>
</gene>
<keyword evidence="4 5" id="KW-0732">Signal</keyword>